<comment type="caution">
    <text evidence="2">The sequence shown here is derived from an EMBL/GenBank/DDBJ whole genome shotgun (WGS) entry which is preliminary data.</text>
</comment>
<feature type="compositionally biased region" description="Low complexity" evidence="1">
    <location>
        <begin position="45"/>
        <end position="58"/>
    </location>
</feature>
<accession>A0AA37UKU3</accession>
<organism evidence="2 3">
    <name type="scientific">Colletotrichum spaethianum</name>
    <dbReference type="NCBI Taxonomy" id="700344"/>
    <lineage>
        <taxon>Eukaryota</taxon>
        <taxon>Fungi</taxon>
        <taxon>Dikarya</taxon>
        <taxon>Ascomycota</taxon>
        <taxon>Pezizomycotina</taxon>
        <taxon>Sordariomycetes</taxon>
        <taxon>Hypocreomycetidae</taxon>
        <taxon>Glomerellales</taxon>
        <taxon>Glomerellaceae</taxon>
        <taxon>Colletotrichum</taxon>
        <taxon>Colletotrichum spaethianum species complex</taxon>
    </lineage>
</organism>
<keyword evidence="3" id="KW-1185">Reference proteome</keyword>
<dbReference type="AlphaFoldDB" id="A0AA37UKU3"/>
<reference evidence="2 3" key="1">
    <citation type="submission" date="2022-03" db="EMBL/GenBank/DDBJ databases">
        <title>Genome data of Colletotrichum spp.</title>
        <authorList>
            <person name="Utami Y.D."/>
            <person name="Hiruma K."/>
        </authorList>
    </citation>
    <scope>NUCLEOTIDE SEQUENCE [LARGE SCALE GENOMIC DNA]</scope>
    <source>
        <strain evidence="2 3">MAFF 239500</strain>
    </source>
</reference>
<sequence>MPDGQGPNLPFRKRRRQAVCVQAHLECTYYQNYARSDSQIDSYNSASSQPCSGSSASSTQATHQCYGSGPPSESLANADYPKNFSATDLNVASAVPGAISVDMSGPDWFETEVLGALDQPLSRR</sequence>
<gene>
    <name evidence="2" type="ORF">ColSpa_11975</name>
</gene>
<dbReference type="RefSeq" id="XP_049134144.1">
    <property type="nucleotide sequence ID" value="XM_049278187.1"/>
</dbReference>
<name>A0AA37UKU3_9PEZI</name>
<dbReference type="GeneID" id="73332777"/>
<evidence type="ECO:0000256" key="1">
    <source>
        <dbReference type="SAM" id="MobiDB-lite"/>
    </source>
</evidence>
<evidence type="ECO:0000313" key="2">
    <source>
        <dbReference type="EMBL" id="GKT51794.1"/>
    </source>
</evidence>
<feature type="region of interest" description="Disordered" evidence="1">
    <location>
        <begin position="41"/>
        <end position="80"/>
    </location>
</feature>
<dbReference type="EMBL" id="BQXU01000054">
    <property type="protein sequence ID" value="GKT51794.1"/>
    <property type="molecule type" value="Genomic_DNA"/>
</dbReference>
<protein>
    <submittedName>
        <fullName evidence="2">Uncharacterized protein</fullName>
    </submittedName>
</protein>
<evidence type="ECO:0000313" key="3">
    <source>
        <dbReference type="Proteomes" id="UP001055115"/>
    </source>
</evidence>
<proteinExistence type="predicted"/>
<dbReference type="Proteomes" id="UP001055115">
    <property type="component" value="Unassembled WGS sequence"/>
</dbReference>